<name>A0ABW6LMB6_9ACTN</name>
<keyword evidence="11" id="KW-1185">Reference proteome</keyword>
<dbReference type="Gene3D" id="3.30.70.20">
    <property type="match status" value="1"/>
</dbReference>
<proteinExistence type="predicted"/>
<organism evidence="10 11">
    <name type="scientific">Streptomyces massasporeus</name>
    <dbReference type="NCBI Taxonomy" id="67324"/>
    <lineage>
        <taxon>Bacteria</taxon>
        <taxon>Bacillati</taxon>
        <taxon>Actinomycetota</taxon>
        <taxon>Actinomycetes</taxon>
        <taxon>Kitasatosporales</taxon>
        <taxon>Streptomycetaceae</taxon>
        <taxon>Streptomyces</taxon>
    </lineage>
</organism>
<comment type="caution">
    <text evidence="10">The sequence shown here is derived from an EMBL/GenBank/DDBJ whole genome shotgun (WGS) entry which is preliminary data.</text>
</comment>
<gene>
    <name evidence="10" type="ORF">ACFYM3_34225</name>
</gene>
<dbReference type="PRINTS" id="PR00352">
    <property type="entry name" value="3FE4SFRDOXIN"/>
</dbReference>
<keyword evidence="2 8" id="KW-0813">Transport</keyword>
<evidence type="ECO:0000256" key="4">
    <source>
        <dbReference type="ARBA" id="ARBA00022982"/>
    </source>
</evidence>
<evidence type="ECO:0000259" key="9">
    <source>
        <dbReference type="PROSITE" id="PS51379"/>
    </source>
</evidence>
<evidence type="ECO:0000256" key="8">
    <source>
        <dbReference type="RuleBase" id="RU368020"/>
    </source>
</evidence>
<feature type="domain" description="4Fe-4S ferredoxin-type" evidence="9">
    <location>
        <begin position="1"/>
        <end position="29"/>
    </location>
</feature>
<keyword evidence="7" id="KW-0003">3Fe-4S</keyword>
<evidence type="ECO:0000313" key="11">
    <source>
        <dbReference type="Proteomes" id="UP001601288"/>
    </source>
</evidence>
<evidence type="ECO:0000256" key="5">
    <source>
        <dbReference type="ARBA" id="ARBA00023004"/>
    </source>
</evidence>
<accession>A0ABW6LMB6</accession>
<dbReference type="Proteomes" id="UP001601288">
    <property type="component" value="Unassembled WGS sequence"/>
</dbReference>
<comment type="function">
    <text evidence="8">Ferredoxins are iron-sulfur proteins that transfer electrons in a wide variety of metabolic reactions.</text>
</comment>
<dbReference type="InterPro" id="IPR051269">
    <property type="entry name" value="Fe-S_cluster_ET"/>
</dbReference>
<keyword evidence="4 8" id="KW-0249">Electron transport</keyword>
<reference evidence="10 11" key="1">
    <citation type="submission" date="2024-10" db="EMBL/GenBank/DDBJ databases">
        <title>The Natural Products Discovery Center: Release of the First 8490 Sequenced Strains for Exploring Actinobacteria Biosynthetic Diversity.</title>
        <authorList>
            <person name="Kalkreuter E."/>
            <person name="Kautsar S.A."/>
            <person name="Yang D."/>
            <person name="Bader C.D."/>
            <person name="Teijaro C.N."/>
            <person name="Fluegel L."/>
            <person name="Davis C.M."/>
            <person name="Simpson J.R."/>
            <person name="Lauterbach L."/>
            <person name="Steele A.D."/>
            <person name="Gui C."/>
            <person name="Meng S."/>
            <person name="Li G."/>
            <person name="Viehrig K."/>
            <person name="Ye F."/>
            <person name="Su P."/>
            <person name="Kiefer A.F."/>
            <person name="Nichols A."/>
            <person name="Cepeda A.J."/>
            <person name="Yan W."/>
            <person name="Fan B."/>
            <person name="Jiang Y."/>
            <person name="Adhikari A."/>
            <person name="Zheng C.-J."/>
            <person name="Schuster L."/>
            <person name="Cowan T.M."/>
            <person name="Smanski M.J."/>
            <person name="Chevrette M.G."/>
            <person name="De Carvalho L.P.S."/>
            <person name="Shen B."/>
        </authorList>
    </citation>
    <scope>NUCLEOTIDE SEQUENCE [LARGE SCALE GENOMIC DNA]</scope>
    <source>
        <strain evidence="10 11">NPDC007066</strain>
    </source>
</reference>
<evidence type="ECO:0000256" key="7">
    <source>
        <dbReference type="ARBA" id="ARBA00023291"/>
    </source>
</evidence>
<dbReference type="PANTHER" id="PTHR36923">
    <property type="entry name" value="FERREDOXIN"/>
    <property type="match status" value="1"/>
</dbReference>
<keyword evidence="3 8" id="KW-0479">Metal-binding</keyword>
<keyword evidence="6 8" id="KW-0411">Iron-sulfur</keyword>
<evidence type="ECO:0000256" key="3">
    <source>
        <dbReference type="ARBA" id="ARBA00022723"/>
    </source>
</evidence>
<dbReference type="SUPFAM" id="SSF54862">
    <property type="entry name" value="4Fe-4S ferredoxins"/>
    <property type="match status" value="1"/>
</dbReference>
<keyword evidence="5 8" id="KW-0408">Iron</keyword>
<comment type="cofactor">
    <cofactor evidence="1">
        <name>[3Fe-4S] cluster</name>
        <dbReference type="ChEBI" id="CHEBI:21137"/>
    </cofactor>
</comment>
<sequence>MKIHVDRGRCTGIGICESIAPDFFEVGDDGRLVLHRETTDDSTAGDVTEAVRACPALALTLVEQ</sequence>
<dbReference type="InterPro" id="IPR017896">
    <property type="entry name" value="4Fe4S_Fe-S-bd"/>
</dbReference>
<dbReference type="Pfam" id="PF13459">
    <property type="entry name" value="Fer4_15"/>
    <property type="match status" value="1"/>
</dbReference>
<evidence type="ECO:0000313" key="10">
    <source>
        <dbReference type="EMBL" id="MFE9229565.1"/>
    </source>
</evidence>
<protein>
    <recommendedName>
        <fullName evidence="8">Ferredoxin</fullName>
    </recommendedName>
</protein>
<evidence type="ECO:0000256" key="2">
    <source>
        <dbReference type="ARBA" id="ARBA00022448"/>
    </source>
</evidence>
<dbReference type="PROSITE" id="PS51379">
    <property type="entry name" value="4FE4S_FER_2"/>
    <property type="match status" value="1"/>
</dbReference>
<evidence type="ECO:0000256" key="1">
    <source>
        <dbReference type="ARBA" id="ARBA00001927"/>
    </source>
</evidence>
<dbReference type="InterPro" id="IPR001080">
    <property type="entry name" value="3Fe4S_ferredoxin"/>
</dbReference>
<evidence type="ECO:0000256" key="6">
    <source>
        <dbReference type="ARBA" id="ARBA00023014"/>
    </source>
</evidence>
<dbReference type="EMBL" id="JBIAFP010000026">
    <property type="protein sequence ID" value="MFE9229565.1"/>
    <property type="molecule type" value="Genomic_DNA"/>
</dbReference>
<dbReference type="PANTHER" id="PTHR36923:SF3">
    <property type="entry name" value="FERREDOXIN"/>
    <property type="match status" value="1"/>
</dbReference>
<dbReference type="RefSeq" id="WP_358286927.1">
    <property type="nucleotide sequence ID" value="NZ_JBEYGJ010000028.1"/>
</dbReference>